<dbReference type="InterPro" id="IPR036691">
    <property type="entry name" value="Endo/exonu/phosph_ase_sf"/>
</dbReference>
<dbReference type="Gene3D" id="3.60.10.10">
    <property type="entry name" value="Endonuclease/exonuclease/phosphatase"/>
    <property type="match status" value="1"/>
</dbReference>
<accession>A0A1C7MYC3</accession>
<dbReference type="InParanoid" id="A0A1C7MYC3"/>
<reference evidence="1 2" key="1">
    <citation type="submission" date="2016-03" db="EMBL/GenBank/DDBJ databases">
        <title>Choanephora cucurbitarum.</title>
        <authorList>
            <person name="Min B."/>
            <person name="Park H."/>
            <person name="Park J.-H."/>
            <person name="Shin H.-D."/>
            <person name="Choi I.-G."/>
        </authorList>
    </citation>
    <scope>NUCLEOTIDE SEQUENCE [LARGE SCALE GENOMIC DNA]</scope>
    <source>
        <strain evidence="1 2">KUS-F28377</strain>
    </source>
</reference>
<dbReference type="STRING" id="101091.A0A1C7MYC3"/>
<dbReference type="SUPFAM" id="SSF56219">
    <property type="entry name" value="DNase I-like"/>
    <property type="match status" value="1"/>
</dbReference>
<name>A0A1C7MYC3_9FUNG</name>
<keyword evidence="2" id="KW-1185">Reference proteome</keyword>
<evidence type="ECO:0000313" key="2">
    <source>
        <dbReference type="Proteomes" id="UP000093000"/>
    </source>
</evidence>
<gene>
    <name evidence="1" type="ORF">A0J61_10068</name>
</gene>
<dbReference type="AlphaFoldDB" id="A0A1C7MYC3"/>
<organism evidence="1 2">
    <name type="scientific">Choanephora cucurbitarum</name>
    <dbReference type="NCBI Taxonomy" id="101091"/>
    <lineage>
        <taxon>Eukaryota</taxon>
        <taxon>Fungi</taxon>
        <taxon>Fungi incertae sedis</taxon>
        <taxon>Mucoromycota</taxon>
        <taxon>Mucoromycotina</taxon>
        <taxon>Mucoromycetes</taxon>
        <taxon>Mucorales</taxon>
        <taxon>Mucorineae</taxon>
        <taxon>Choanephoraceae</taxon>
        <taxon>Choanephoroideae</taxon>
        <taxon>Choanephora</taxon>
    </lineage>
</organism>
<protein>
    <recommendedName>
        <fullName evidence="3">Endonuclease/exonuclease/phosphatase domain-containing protein</fullName>
    </recommendedName>
</protein>
<comment type="caution">
    <text evidence="1">The sequence shown here is derived from an EMBL/GenBank/DDBJ whole genome shotgun (WGS) entry which is preliminary data.</text>
</comment>
<dbReference type="EMBL" id="LUGH01001020">
    <property type="protein sequence ID" value="OBZ81885.1"/>
    <property type="molecule type" value="Genomic_DNA"/>
</dbReference>
<dbReference type="OrthoDB" id="2443300at2759"/>
<proteinExistence type="predicted"/>
<evidence type="ECO:0008006" key="3">
    <source>
        <dbReference type="Google" id="ProtNLM"/>
    </source>
</evidence>
<dbReference type="Proteomes" id="UP000093000">
    <property type="component" value="Unassembled WGS sequence"/>
</dbReference>
<sequence length="217" mass="24433">MKFQSHQAIWSYHCGIVNLNPSLDLSLLHTSNDGRFILAKLTLPSHEEFPTLYVLNLYAPAQNSSQERTNFFNSLIAFLLATEGISDMLPHMLIGGDFNFSFDFALEHHTHRSFFPHNLVEFVGSHFLDCLNDPSNTSRSFVPTFQGPDGTGSCIDYFLAGHRLHPLCNDGNTHYLNRRWTDHALLQIALSFGLSSLGKGLWRGTPCWSSSLISWTS</sequence>
<evidence type="ECO:0000313" key="1">
    <source>
        <dbReference type="EMBL" id="OBZ81885.1"/>
    </source>
</evidence>